<feature type="transmembrane region" description="Helical" evidence="8">
    <location>
        <begin position="641"/>
        <end position="662"/>
    </location>
</feature>
<dbReference type="NCBIfam" id="NF007866">
    <property type="entry name" value="PRK10577.1-2"/>
    <property type="match status" value="1"/>
</dbReference>
<evidence type="ECO:0000256" key="5">
    <source>
        <dbReference type="ARBA" id="ARBA00022692"/>
    </source>
</evidence>
<comment type="subcellular location">
    <subcellularLocation>
        <location evidence="1">Cell membrane</location>
        <topology evidence="1">Multi-pass membrane protein</topology>
    </subcellularLocation>
</comment>
<keyword evidence="4" id="KW-1003">Cell membrane</keyword>
<dbReference type="EMBL" id="JACIDO010000004">
    <property type="protein sequence ID" value="MBB3936116.1"/>
    <property type="molecule type" value="Genomic_DNA"/>
</dbReference>
<accession>A0A7W6BYP4</accession>
<protein>
    <submittedName>
        <fullName evidence="9">Iron complex transport system permease protein</fullName>
    </submittedName>
</protein>
<reference evidence="9 10" key="1">
    <citation type="submission" date="2020-08" db="EMBL/GenBank/DDBJ databases">
        <title>Genomic Encyclopedia of Type Strains, Phase IV (KMG-IV): sequencing the most valuable type-strain genomes for metagenomic binning, comparative biology and taxonomic classification.</title>
        <authorList>
            <person name="Goeker M."/>
        </authorList>
    </citation>
    <scope>NUCLEOTIDE SEQUENCE [LARGE SCALE GENOMIC DNA]</scope>
    <source>
        <strain evidence="9 10">DSM 25024</strain>
    </source>
</reference>
<evidence type="ECO:0000256" key="4">
    <source>
        <dbReference type="ARBA" id="ARBA00022475"/>
    </source>
</evidence>
<dbReference type="InterPro" id="IPR000522">
    <property type="entry name" value="ABC_transptr_permease_BtuC"/>
</dbReference>
<dbReference type="Proteomes" id="UP000531216">
    <property type="component" value="Unassembled WGS sequence"/>
</dbReference>
<proteinExistence type="inferred from homology"/>
<feature type="transmembrane region" description="Helical" evidence="8">
    <location>
        <begin position="454"/>
        <end position="474"/>
    </location>
</feature>
<evidence type="ECO:0000256" key="3">
    <source>
        <dbReference type="ARBA" id="ARBA00022448"/>
    </source>
</evidence>
<feature type="transmembrane region" description="Helical" evidence="8">
    <location>
        <begin position="429"/>
        <end position="448"/>
    </location>
</feature>
<keyword evidence="5 8" id="KW-0812">Transmembrane</keyword>
<keyword evidence="10" id="KW-1185">Reference proteome</keyword>
<feature type="transmembrane region" description="Helical" evidence="8">
    <location>
        <begin position="355"/>
        <end position="377"/>
    </location>
</feature>
<dbReference type="Gene3D" id="1.10.3470.10">
    <property type="entry name" value="ABC transporter involved in vitamin B12 uptake, BtuC"/>
    <property type="match status" value="2"/>
</dbReference>
<feature type="transmembrane region" description="Helical" evidence="8">
    <location>
        <begin position="304"/>
        <end position="324"/>
    </location>
</feature>
<evidence type="ECO:0000313" key="10">
    <source>
        <dbReference type="Proteomes" id="UP000531216"/>
    </source>
</evidence>
<dbReference type="CDD" id="cd06550">
    <property type="entry name" value="TM_ABC_iron-siderophores_like"/>
    <property type="match status" value="2"/>
</dbReference>
<organism evidence="9 10">
    <name type="scientific">Aureimonas phyllosphaerae</name>
    <dbReference type="NCBI Taxonomy" id="1166078"/>
    <lineage>
        <taxon>Bacteria</taxon>
        <taxon>Pseudomonadati</taxon>
        <taxon>Pseudomonadota</taxon>
        <taxon>Alphaproteobacteria</taxon>
        <taxon>Hyphomicrobiales</taxon>
        <taxon>Aurantimonadaceae</taxon>
        <taxon>Aureimonas</taxon>
    </lineage>
</organism>
<dbReference type="InterPro" id="IPR037294">
    <property type="entry name" value="ABC_BtuC-like"/>
</dbReference>
<feature type="transmembrane region" description="Helical" evidence="8">
    <location>
        <begin position="235"/>
        <end position="265"/>
    </location>
</feature>
<comment type="caution">
    <text evidence="9">The sequence shown here is derived from an EMBL/GenBank/DDBJ whole genome shotgun (WGS) entry which is preliminary data.</text>
</comment>
<feature type="transmembrane region" description="Helical" evidence="8">
    <location>
        <begin position="277"/>
        <end position="298"/>
    </location>
</feature>
<dbReference type="AlphaFoldDB" id="A0A7W6BYP4"/>
<comment type="similarity">
    <text evidence="2">Belongs to the binding-protein-dependent transport system permease family. FecCD subfamily.</text>
</comment>
<dbReference type="GO" id="GO:0022857">
    <property type="term" value="F:transmembrane transporter activity"/>
    <property type="evidence" value="ECO:0007669"/>
    <property type="project" value="InterPro"/>
</dbReference>
<evidence type="ECO:0000256" key="2">
    <source>
        <dbReference type="ARBA" id="ARBA00007935"/>
    </source>
</evidence>
<dbReference type="Pfam" id="PF01032">
    <property type="entry name" value="FecCD"/>
    <property type="match status" value="2"/>
</dbReference>
<feature type="transmembrane region" description="Helical" evidence="8">
    <location>
        <begin position="60"/>
        <end position="78"/>
    </location>
</feature>
<dbReference type="PANTHER" id="PTHR30472:SF37">
    <property type="entry name" value="FE(3+) DICITRATE TRANSPORT SYSTEM PERMEASE PROTEIN FECD-RELATED"/>
    <property type="match status" value="1"/>
</dbReference>
<dbReference type="GO" id="GO:0033214">
    <property type="term" value="P:siderophore-iron import into cell"/>
    <property type="evidence" value="ECO:0007669"/>
    <property type="project" value="TreeGrafter"/>
</dbReference>
<feature type="transmembrane region" description="Helical" evidence="8">
    <location>
        <begin position="90"/>
        <end position="113"/>
    </location>
</feature>
<gene>
    <name evidence="9" type="ORF">GGR05_002266</name>
</gene>
<feature type="transmembrane region" description="Helical" evidence="8">
    <location>
        <begin position="529"/>
        <end position="552"/>
    </location>
</feature>
<dbReference type="GO" id="GO:0005886">
    <property type="term" value="C:plasma membrane"/>
    <property type="evidence" value="ECO:0007669"/>
    <property type="project" value="UniProtKB-SubCell"/>
</dbReference>
<keyword evidence="7 8" id="KW-0472">Membrane</keyword>
<feature type="transmembrane region" description="Helical" evidence="8">
    <location>
        <begin position="397"/>
        <end position="417"/>
    </location>
</feature>
<name>A0A7W6BYP4_9HYPH</name>
<dbReference type="RefSeq" id="WP_244545974.1">
    <property type="nucleotide sequence ID" value="NZ_FOOA01000008.1"/>
</dbReference>
<feature type="transmembrane region" description="Helical" evidence="8">
    <location>
        <begin position="486"/>
        <end position="505"/>
    </location>
</feature>
<sequence length="669" mass="67060">MSAGALARPRGGLVLALLALPALALAAYVVSGPLRAALEAPSGGTYDIERMVLLHATLPRLAMAVLCGGALAASGAFLQQALRNPLASPTTLGVEAGGRLALAVATLMAPALFGWGRDLVTLAGCGLSTLLVFALVRRRHFAAVSLILAGLVVGLYAGALSALLTLLNDRYLASLFIWGSGSLSQQSWDPFLSLLLRLALLVPPALLLVRPLALLDLDDANARARGLDPARLRAMAVFLSVAISAFTVSAVGVIGFVGLVAPLLARLSGARSFAARLALSTGLGAAILLLTDAALQAVPGPVGTFLPTGAVTAIVGAPLLLLLLPRLATADRAPIPADGAIRQAAGGPMRPRARLTAVACGLLAFGLLALFVGPDPVTGAWGLLPPALFSDILPLRWPRMLGAGAAGAMLGTAGLVLQRLTGNEMASPEVLGVSAGAAFAAAMVLFLMPTPGTAAMGAAAVAGSLAVLMAVLAFGRRSGFQPERVLLAGIALNALLDAVVGLLSAGGDPRALMLLGWMAGSTGGLTPEAAIAAGVGAAVLVSLAALAARPLALLPLGAPVSRALGLPLARTRLALFALAAVLTAAATPIAGPLTFVGLMAPHLARLVGVHRPLPALGVSALSGAAILVVADWLGRSLAFPWTLPTGIVAALVGAPCLMLLLARRRTAAP</sequence>
<feature type="transmembrane region" description="Helical" evidence="8">
    <location>
        <begin position="119"/>
        <end position="136"/>
    </location>
</feature>
<evidence type="ECO:0000256" key="8">
    <source>
        <dbReference type="SAM" id="Phobius"/>
    </source>
</evidence>
<evidence type="ECO:0000256" key="1">
    <source>
        <dbReference type="ARBA" id="ARBA00004651"/>
    </source>
</evidence>
<evidence type="ECO:0000256" key="7">
    <source>
        <dbReference type="ARBA" id="ARBA00023136"/>
    </source>
</evidence>
<dbReference type="SUPFAM" id="SSF81345">
    <property type="entry name" value="ABC transporter involved in vitamin B12 uptake, BtuC"/>
    <property type="match status" value="2"/>
</dbReference>
<keyword evidence="3" id="KW-0813">Transport</keyword>
<evidence type="ECO:0000256" key="6">
    <source>
        <dbReference type="ARBA" id="ARBA00022989"/>
    </source>
</evidence>
<keyword evidence="6 8" id="KW-1133">Transmembrane helix</keyword>
<feature type="transmembrane region" description="Helical" evidence="8">
    <location>
        <begin position="143"/>
        <end position="165"/>
    </location>
</feature>
<feature type="transmembrane region" description="Helical" evidence="8">
    <location>
        <begin position="573"/>
        <end position="595"/>
    </location>
</feature>
<evidence type="ECO:0000313" key="9">
    <source>
        <dbReference type="EMBL" id="MBB3936116.1"/>
    </source>
</evidence>
<dbReference type="PANTHER" id="PTHR30472">
    <property type="entry name" value="FERRIC ENTEROBACTIN TRANSPORT SYSTEM PERMEASE PROTEIN"/>
    <property type="match status" value="1"/>
</dbReference>